<dbReference type="Proteomes" id="UP000663722">
    <property type="component" value="Chromosome"/>
</dbReference>
<evidence type="ECO:0000313" key="2">
    <source>
        <dbReference type="Proteomes" id="UP000663722"/>
    </source>
</evidence>
<dbReference type="KEGG" id="dmm:dnm_091350"/>
<evidence type="ECO:0000313" key="1">
    <source>
        <dbReference type="EMBL" id="QTA93040.1"/>
    </source>
</evidence>
<organism evidence="1 2">
    <name type="scientific">Desulfonema magnum</name>
    <dbReference type="NCBI Taxonomy" id="45655"/>
    <lineage>
        <taxon>Bacteria</taxon>
        <taxon>Pseudomonadati</taxon>
        <taxon>Thermodesulfobacteriota</taxon>
        <taxon>Desulfobacteria</taxon>
        <taxon>Desulfobacterales</taxon>
        <taxon>Desulfococcaceae</taxon>
        <taxon>Desulfonema</taxon>
    </lineage>
</organism>
<reference evidence="1" key="1">
    <citation type="journal article" date="2021" name="Microb. Physiol.">
        <title>Proteogenomic Insights into the Physiology of Marine, Sulfate-Reducing, Filamentous Desulfonema limicola and Desulfonema magnum.</title>
        <authorList>
            <person name="Schnaars V."/>
            <person name="Wohlbrand L."/>
            <person name="Scheve S."/>
            <person name="Hinrichs C."/>
            <person name="Reinhardt R."/>
            <person name="Rabus R."/>
        </authorList>
    </citation>
    <scope>NUCLEOTIDE SEQUENCE</scope>
    <source>
        <strain evidence="1">4be13</strain>
    </source>
</reference>
<protein>
    <submittedName>
        <fullName evidence="1">Uncharacterized protein</fullName>
    </submittedName>
</protein>
<sequence>MTPPKGGTTNLWYIHFWKSPYFQSVASAYTMYQKLWQQYFNE</sequence>
<gene>
    <name evidence="1" type="ORF">dnm_091350</name>
</gene>
<accession>A0A975BXK8</accession>
<dbReference type="EMBL" id="CP061800">
    <property type="protein sequence ID" value="QTA93040.1"/>
    <property type="molecule type" value="Genomic_DNA"/>
</dbReference>
<proteinExistence type="predicted"/>
<name>A0A975BXK8_9BACT</name>
<keyword evidence="2" id="KW-1185">Reference proteome</keyword>
<dbReference type="AlphaFoldDB" id="A0A975BXK8"/>